<dbReference type="RefSeq" id="WP_044712324.1">
    <property type="nucleotide sequence ID" value="NZ_LT598669.1"/>
</dbReference>
<evidence type="ECO:0000313" key="1">
    <source>
        <dbReference type="EMBL" id="SBV66862.1"/>
    </source>
</evidence>
<dbReference type="PANTHER" id="PTHR30632">
    <property type="entry name" value="MOLYBDATE-BINDING PERIPLASMIC PROTEIN"/>
    <property type="match status" value="1"/>
</dbReference>
<dbReference type="GO" id="GO:0030973">
    <property type="term" value="F:molybdate ion binding"/>
    <property type="evidence" value="ECO:0007669"/>
    <property type="project" value="TreeGrafter"/>
</dbReference>
<dbReference type="PANTHER" id="PTHR30632:SF0">
    <property type="entry name" value="SULFATE-BINDING PROTEIN"/>
    <property type="match status" value="1"/>
</dbReference>
<evidence type="ECO:0000313" key="2">
    <source>
        <dbReference type="EMBL" id="SBV67173.1"/>
    </source>
</evidence>
<dbReference type="EMBL" id="FLUB01000020">
    <property type="protein sequence ID" value="SBV67173.1"/>
    <property type="molecule type" value="Genomic_DNA"/>
</dbReference>
<accession>A0A212IJ72</accession>
<dbReference type="InterPro" id="IPR050682">
    <property type="entry name" value="ModA/WtpA"/>
</dbReference>
<evidence type="ECO:0008006" key="3">
    <source>
        <dbReference type="Google" id="ProtNLM"/>
    </source>
</evidence>
<proteinExistence type="predicted"/>
<sequence>MPSSILLFAAGSLRPAFTPLISQFTRMSGIDVKIEYGPAGLLRERIETGEPCALFASANREHPQNLLVRNKAVSTHTFCWNKLSLVSNRIGTWLDLLRDPTLRPGTSTPGCDPSGDYTWAFFDNMDVLEPGLGRQLRARAIPLVGGRDTVKIPQGELASAWILRQGLADLFIGYAHYAHALHAMTDVHYVAIPDEHNICCEYQLAVLDASKEVMALVEFILSRSGQAFLTAAGFLPLNAE</sequence>
<dbReference type="GO" id="GO:0015689">
    <property type="term" value="P:molybdate ion transport"/>
    <property type="evidence" value="ECO:0007669"/>
    <property type="project" value="TreeGrafter"/>
</dbReference>
<dbReference type="Pfam" id="PF13531">
    <property type="entry name" value="SBP_bac_11"/>
    <property type="match status" value="1"/>
</dbReference>
<dbReference type="Gene3D" id="3.40.190.10">
    <property type="entry name" value="Periplasmic binding protein-like II"/>
    <property type="match status" value="2"/>
</dbReference>
<dbReference type="SUPFAM" id="SSF53850">
    <property type="entry name" value="Periplasmic binding protein-like II"/>
    <property type="match status" value="1"/>
</dbReference>
<dbReference type="EMBL" id="FLUA01000049">
    <property type="protein sequence ID" value="SBV66862.1"/>
    <property type="molecule type" value="Genomic_DNA"/>
</dbReference>
<dbReference type="AlphaFoldDB" id="A0A212IJ72"/>
<protein>
    <recommendedName>
        <fullName evidence="3">Molybdate ABC transporter substrate-binding protein</fullName>
    </recommendedName>
</protein>
<name>A0A212IJ72_9ENTR</name>
<reference evidence="1" key="1">
    <citation type="submission" date="2016-04" db="EMBL/GenBank/DDBJ databases">
        <authorList>
            <person name="Evans L.H."/>
            <person name="Alamgir A."/>
            <person name="Owens N."/>
            <person name="Weber N.D."/>
            <person name="Virtaneva K."/>
            <person name="Barbian K."/>
            <person name="Babar A."/>
            <person name="Rosenke K."/>
        </authorList>
    </citation>
    <scope>NUCLEOTIDE SEQUENCE</scope>
    <source>
        <strain evidence="1">86-2</strain>
        <strain evidence="2">92-3</strain>
    </source>
</reference>
<organism evidence="1">
    <name type="scientific">uncultured Citrobacter sp</name>
    <dbReference type="NCBI Taxonomy" id="200446"/>
    <lineage>
        <taxon>Bacteria</taxon>
        <taxon>Pseudomonadati</taxon>
        <taxon>Pseudomonadota</taxon>
        <taxon>Gammaproteobacteria</taxon>
        <taxon>Enterobacterales</taxon>
        <taxon>Enterobacteriaceae</taxon>
        <taxon>Citrobacter</taxon>
        <taxon>environmental samples</taxon>
    </lineage>
</organism>
<gene>
    <name evidence="1" type="ORF">KL86CIT2_50406</name>
    <name evidence="2" type="ORF">KM92CIT3_80199</name>
</gene>
<dbReference type="GeneID" id="87001413"/>